<dbReference type="GO" id="GO:0009279">
    <property type="term" value="C:cell outer membrane"/>
    <property type="evidence" value="ECO:0007669"/>
    <property type="project" value="TreeGrafter"/>
</dbReference>
<feature type="domain" description="BIG2" evidence="1">
    <location>
        <begin position="1"/>
        <end position="77"/>
    </location>
</feature>
<evidence type="ECO:0000259" key="1">
    <source>
        <dbReference type="SMART" id="SM00635"/>
    </source>
</evidence>
<dbReference type="InterPro" id="IPR048658">
    <property type="entry name" value="Invasin_D4"/>
</dbReference>
<dbReference type="SMART" id="SM00635">
    <property type="entry name" value="BID_2"/>
    <property type="match status" value="3"/>
</dbReference>
<gene>
    <name evidence="2" type="ORF">SJS82_11475</name>
</gene>
<proteinExistence type="predicted"/>
<sequence>QVTPPSVSLAKGQTQQLTATATYSDNTTADISSSIAWLSDDAATATITPNGLLTGVEQGNAEVTASLDGVTGNAVQVTVTDAILTTIEITPPSVSLSKGQTQQLTATATYSDNTTADVTSSVAWLSDDAATATITATGLLTGVEQGSAEVTASLDGVTGNAVQVTVTDAILTAIEITPPSVSVGKGQTQQLTATATYSDNTTANVTSSVAWLSDDAATATITATGLLTGVEQGSAEVTASLDGVTSDRVTVNVVVTPLFGAFEDISVNDFTFAVDAGFPTTGFDGAEFVLNTPSTPSDYTWSSDAPWVSVDNSGMVSFISQGDAAPVTITATPTSGGTSLSYTFTIASWFRSNGSSRVTYSEARTWCNEQQPSYKWKIPAYRLLSQAPAIRGVGALWREWGDMMNYGNSTFTWRGHWSSTTVSTGNYYFVYLDSGNVNWTAGSNNTSNAAICALTL</sequence>
<dbReference type="FunFam" id="2.60.40.1080:FF:000001">
    <property type="entry name" value="Bacterial Ig-like domain, group 2"/>
    <property type="match status" value="1"/>
</dbReference>
<feature type="non-terminal residue" evidence="2">
    <location>
        <position position="1"/>
    </location>
</feature>
<dbReference type="EMBL" id="JAWZXF010000011">
    <property type="protein sequence ID" value="MDX7922551.1"/>
    <property type="molecule type" value="Genomic_DNA"/>
</dbReference>
<dbReference type="PANTHER" id="PTHR39576">
    <property type="entry name" value="ATTACHING AND EFFACING PROTEIN HOMOLOG-RELATED-RELATED"/>
    <property type="match status" value="1"/>
</dbReference>
<feature type="domain" description="BIG2" evidence="1">
    <location>
        <begin position="170"/>
        <end position="251"/>
    </location>
</feature>
<accession>A0AAP6GC48</accession>
<dbReference type="Proteomes" id="UP001285835">
    <property type="component" value="Unassembled WGS sequence"/>
</dbReference>
<dbReference type="Gene3D" id="2.60.40.1080">
    <property type="match status" value="4"/>
</dbReference>
<evidence type="ECO:0000313" key="3">
    <source>
        <dbReference type="Proteomes" id="UP001285835"/>
    </source>
</evidence>
<dbReference type="Pfam" id="PF02368">
    <property type="entry name" value="Big_2"/>
    <property type="match status" value="3"/>
</dbReference>
<comment type="caution">
    <text evidence="2">The sequence shown here is derived from an EMBL/GenBank/DDBJ whole genome shotgun (WGS) entry which is preliminary data.</text>
</comment>
<dbReference type="Pfam" id="PF21764">
    <property type="entry name" value="Invasin_D4"/>
    <property type="match status" value="1"/>
</dbReference>
<feature type="domain" description="BIG2" evidence="1">
    <location>
        <begin position="83"/>
        <end position="164"/>
    </location>
</feature>
<dbReference type="InterPro" id="IPR003343">
    <property type="entry name" value="Big_2"/>
</dbReference>
<protein>
    <submittedName>
        <fullName evidence="2">Ig-like domain-containing protein</fullName>
    </submittedName>
</protein>
<name>A0AAP6GC48_AERME</name>
<dbReference type="AlphaFoldDB" id="A0AAP6GC48"/>
<dbReference type="InterPro" id="IPR051715">
    <property type="entry name" value="Intimin-Invasin_domain"/>
</dbReference>
<dbReference type="RefSeq" id="WP_319917218.1">
    <property type="nucleotide sequence ID" value="NZ_JAWZXF010000011.1"/>
</dbReference>
<organism evidence="2 3">
    <name type="scientific">Aeromonas media</name>
    <dbReference type="NCBI Taxonomy" id="651"/>
    <lineage>
        <taxon>Bacteria</taxon>
        <taxon>Pseudomonadati</taxon>
        <taxon>Pseudomonadota</taxon>
        <taxon>Gammaproteobacteria</taxon>
        <taxon>Aeromonadales</taxon>
        <taxon>Aeromonadaceae</taxon>
        <taxon>Aeromonas</taxon>
    </lineage>
</organism>
<reference evidence="2" key="1">
    <citation type="submission" date="2023-11" db="EMBL/GenBank/DDBJ databases">
        <title>WGS of Aeromonas in Northern Israel.</title>
        <authorList>
            <person name="Hershko Y."/>
        </authorList>
    </citation>
    <scope>NUCLEOTIDE SEQUENCE</scope>
    <source>
        <strain evidence="2">02297</strain>
    </source>
</reference>
<dbReference type="InterPro" id="IPR008964">
    <property type="entry name" value="Invasin/intimin_cell_adhesion"/>
</dbReference>
<dbReference type="PANTHER" id="PTHR39576:SF2">
    <property type="entry name" value="ATTACHING AND EFFACING PROTEIN HOMOLOG-RELATED"/>
    <property type="match status" value="1"/>
</dbReference>
<dbReference type="SUPFAM" id="SSF49373">
    <property type="entry name" value="Invasin/intimin cell-adhesion fragments"/>
    <property type="match status" value="4"/>
</dbReference>
<evidence type="ECO:0000313" key="2">
    <source>
        <dbReference type="EMBL" id="MDX7922551.1"/>
    </source>
</evidence>